<evidence type="ECO:0000313" key="3">
    <source>
        <dbReference type="Proteomes" id="UP000672039"/>
    </source>
</evidence>
<dbReference type="Proteomes" id="UP000672039">
    <property type="component" value="Chromosome"/>
</dbReference>
<accession>A0ABX7WTZ7</accession>
<sequence>MKGKIASGLLLLSANASALELEPMLYVDSVLYGDSEGGDAGNYASEALGIYNVHSDSGAGHEGHSHGSGLEQGLHLRSIEAGLTWEASDKLDGSIKGVILPETGEAELEEAWARYHLPANTSIKAGKLLSAFGANNIHPHEADFVQQNLPMQMLLDGGLVEKGIQLEWQPDVAGTHLTTGVELLDGGNRGVAAKEASVTAYLTSKGGIADINFPEKPDFPQVSHVYLKAEKDLNEKNTLSGGVSYLKSSQHQELHQYHPGINEADHGLSGKAKMWSASAAYAHAAGKAGDVGNFKVEGEYLYQNKALTLNFHEDKPNLLGQPRDLHVDAYSVQGTYQIAPKWQVGLRHERVGGTHEARRPSVAPFPTQTSYFNDMKRNTVAATWQAAKQHQLRLEIAHNNVDVGEDTNGDGRTEAVNKTFDQFMLQYQWRLDSGHEHHNH</sequence>
<dbReference type="Gene3D" id="2.40.160.10">
    <property type="entry name" value="Porin"/>
    <property type="match status" value="1"/>
</dbReference>
<keyword evidence="1" id="KW-0732">Signal</keyword>
<name>A0ABX7WTZ7_9GAMM</name>
<protein>
    <recommendedName>
        <fullName evidence="4">TonB-dependent receptor</fullName>
    </recommendedName>
</protein>
<evidence type="ECO:0008006" key="4">
    <source>
        <dbReference type="Google" id="ProtNLM"/>
    </source>
</evidence>
<evidence type="ECO:0000313" key="2">
    <source>
        <dbReference type="EMBL" id="QTR47179.1"/>
    </source>
</evidence>
<organism evidence="2 3">
    <name type="scientific">Thiothrix litoralis</name>
    <dbReference type="NCBI Taxonomy" id="2891210"/>
    <lineage>
        <taxon>Bacteria</taxon>
        <taxon>Pseudomonadati</taxon>
        <taxon>Pseudomonadota</taxon>
        <taxon>Gammaproteobacteria</taxon>
        <taxon>Thiotrichales</taxon>
        <taxon>Thiotrichaceae</taxon>
        <taxon>Thiothrix</taxon>
    </lineage>
</organism>
<dbReference type="RefSeq" id="WP_210223461.1">
    <property type="nucleotide sequence ID" value="NZ_CP072801.1"/>
</dbReference>
<feature type="signal peptide" evidence="1">
    <location>
        <begin position="1"/>
        <end position="18"/>
    </location>
</feature>
<keyword evidence="3" id="KW-1185">Reference proteome</keyword>
<dbReference type="InterPro" id="IPR023614">
    <property type="entry name" value="Porin_dom_sf"/>
</dbReference>
<dbReference type="EMBL" id="CP072801">
    <property type="protein sequence ID" value="QTR47179.1"/>
    <property type="molecule type" value="Genomic_DNA"/>
</dbReference>
<evidence type="ECO:0000256" key="1">
    <source>
        <dbReference type="SAM" id="SignalP"/>
    </source>
</evidence>
<feature type="chain" id="PRO_5047427651" description="TonB-dependent receptor" evidence="1">
    <location>
        <begin position="19"/>
        <end position="440"/>
    </location>
</feature>
<dbReference type="SUPFAM" id="SSF56935">
    <property type="entry name" value="Porins"/>
    <property type="match status" value="1"/>
</dbReference>
<proteinExistence type="predicted"/>
<reference evidence="2 3" key="1">
    <citation type="submission" date="2021-04" db="EMBL/GenBank/DDBJ databases">
        <title>Genomics, taxonomy and metabolism of representatives of sulfur bacteria of the genus Thiothrix: Thiothrix fructosivorans QT, Thiothrix unzii A1T and three new species, Thiothrix subterranea sp. nov., Thiothrix litoralis sp. nov. and 'Candidatus Thiothrix anitrata' sp. nov.</title>
        <authorList>
            <person name="Ravin N.V."/>
            <person name="Smolyakov D."/>
            <person name="Rudenko T.S."/>
            <person name="Mardanov A.V."/>
            <person name="Beletsky A.V."/>
            <person name="Markov N.D."/>
            <person name="Fomenkov A.I."/>
            <person name="Roberts R.J."/>
            <person name="Karnachuk O.V."/>
            <person name="Novikov A."/>
            <person name="Grabovich M.Y."/>
        </authorList>
    </citation>
    <scope>NUCLEOTIDE SEQUENCE [LARGE SCALE GENOMIC DNA]</scope>
    <source>
        <strain evidence="2 3">AS</strain>
    </source>
</reference>
<gene>
    <name evidence="2" type="ORF">J9253_04350</name>
</gene>